<keyword evidence="3" id="KW-0732">Signal</keyword>
<name>A0A1I5YKB3_9LACT</name>
<feature type="transmembrane region" description="Helical" evidence="2">
    <location>
        <begin position="263"/>
        <end position="284"/>
    </location>
</feature>
<evidence type="ECO:0000256" key="1">
    <source>
        <dbReference type="SAM" id="MobiDB-lite"/>
    </source>
</evidence>
<feature type="signal peptide" evidence="3">
    <location>
        <begin position="1"/>
        <end position="30"/>
    </location>
</feature>
<dbReference type="RefSeq" id="WP_092481080.1">
    <property type="nucleotide sequence ID" value="NZ_FOXW01000009.1"/>
</dbReference>
<sequence length="329" mass="37649">MKKKAGLWTLALLCLLVGCSSNGVSDSENAAEDKGITQMNEAQDTTSQEENSANLLIGEKVITTIDMTYETIEYQNSVTQLKEIIEKHQAYIETSNETTNSYNGNSNRTEAKLRQGTFSIRIPVEAVDDLLADLEGNLGTKVSEQIGNEDATKQYQDTQMRIEVLQRKEDRLLELLDQATVIEDILAIENNLSETVAEREILQSQNDNIDELVEYSTLYLTLLERSRISSQPGSTMPFWERAKEAIVDSAYTFYYWLQDTAIWLIYALPYLIILAVIVLLVLGVRRTNWWKKREAERASKNRQPSRYQEKKKIMAKRSDKKEPKEKDSE</sequence>
<feature type="region of interest" description="Disordered" evidence="1">
    <location>
        <begin position="293"/>
        <end position="329"/>
    </location>
</feature>
<keyword evidence="2" id="KW-1133">Transmembrane helix</keyword>
<evidence type="ECO:0000259" key="4">
    <source>
        <dbReference type="Pfam" id="PF14257"/>
    </source>
</evidence>
<accession>A0A1I5YKB3</accession>
<proteinExistence type="predicted"/>
<dbReference type="OrthoDB" id="2162337at2"/>
<keyword evidence="6" id="KW-1185">Reference proteome</keyword>
<evidence type="ECO:0000256" key="3">
    <source>
        <dbReference type="SAM" id="SignalP"/>
    </source>
</evidence>
<reference evidence="5 6" key="1">
    <citation type="submission" date="2016-10" db="EMBL/GenBank/DDBJ databases">
        <authorList>
            <person name="de Groot N.N."/>
        </authorList>
    </citation>
    <scope>NUCLEOTIDE SEQUENCE [LARGE SCALE GENOMIC DNA]</scope>
    <source>
        <strain evidence="5 6">DSM 20581</strain>
    </source>
</reference>
<dbReference type="PROSITE" id="PS51257">
    <property type="entry name" value="PROKAR_LIPOPROTEIN"/>
    <property type="match status" value="1"/>
</dbReference>
<evidence type="ECO:0000313" key="5">
    <source>
        <dbReference type="EMBL" id="SFQ44628.1"/>
    </source>
</evidence>
<dbReference type="InterPro" id="IPR025645">
    <property type="entry name" value="DUF4349"/>
</dbReference>
<protein>
    <recommendedName>
        <fullName evidence="4">DUF4349 domain-containing protein</fullName>
    </recommendedName>
</protein>
<dbReference type="AlphaFoldDB" id="A0A1I5YKB3"/>
<evidence type="ECO:0000313" key="6">
    <source>
        <dbReference type="Proteomes" id="UP000199136"/>
    </source>
</evidence>
<dbReference type="Proteomes" id="UP000199136">
    <property type="component" value="Unassembled WGS sequence"/>
</dbReference>
<feature type="domain" description="DUF4349" evidence="4">
    <location>
        <begin position="60"/>
        <end position="281"/>
    </location>
</feature>
<feature type="compositionally biased region" description="Basic and acidic residues" evidence="1">
    <location>
        <begin position="307"/>
        <end position="329"/>
    </location>
</feature>
<evidence type="ECO:0000256" key="2">
    <source>
        <dbReference type="SAM" id="Phobius"/>
    </source>
</evidence>
<dbReference type="STRING" id="82801.SAMN04488506_2068"/>
<organism evidence="5 6">
    <name type="scientific">Desemzia incerta</name>
    <dbReference type="NCBI Taxonomy" id="82801"/>
    <lineage>
        <taxon>Bacteria</taxon>
        <taxon>Bacillati</taxon>
        <taxon>Bacillota</taxon>
        <taxon>Bacilli</taxon>
        <taxon>Lactobacillales</taxon>
        <taxon>Carnobacteriaceae</taxon>
        <taxon>Desemzia</taxon>
    </lineage>
</organism>
<gene>
    <name evidence="5" type="ORF">SAMN04488506_2068</name>
</gene>
<feature type="chain" id="PRO_5011538932" description="DUF4349 domain-containing protein" evidence="3">
    <location>
        <begin position="31"/>
        <end position="329"/>
    </location>
</feature>
<dbReference type="EMBL" id="FOXW01000009">
    <property type="protein sequence ID" value="SFQ44628.1"/>
    <property type="molecule type" value="Genomic_DNA"/>
</dbReference>
<keyword evidence="2" id="KW-0812">Transmembrane</keyword>
<keyword evidence="2" id="KW-0472">Membrane</keyword>
<dbReference type="Pfam" id="PF14257">
    <property type="entry name" value="DUF4349"/>
    <property type="match status" value="1"/>
</dbReference>